<accession>A0A0D9Y7Q0</accession>
<evidence type="ECO:0000313" key="2">
    <source>
        <dbReference type="Proteomes" id="UP000026961"/>
    </source>
</evidence>
<proteinExistence type="predicted"/>
<dbReference type="AlphaFoldDB" id="A0A0D9Y7Q0"/>
<evidence type="ECO:0000313" key="1">
    <source>
        <dbReference type="EnsemblPlants" id="OGLUM01G15410.1"/>
    </source>
</evidence>
<protein>
    <submittedName>
        <fullName evidence="1">Uncharacterized protein</fullName>
    </submittedName>
</protein>
<sequence length="122" mass="12726">MDAWRARRRGAAAARGRPHGFFFPCDGGFGDCETPWTRRLSNSLLRSAATTPVSILPKPRRLSTSSSCAPGAAATATNAAAGGGSIRRDSVTAVAAAPQLQARATRNLWGSIFLRDIGKGGD</sequence>
<reference evidence="1" key="3">
    <citation type="submission" date="2018-05" db="EMBL/GenBank/DDBJ databases">
        <title>OgluRS3 (Oryza glumaepatula Reference Sequence Version 3).</title>
        <authorList>
            <person name="Zhang J."/>
            <person name="Kudrna D."/>
            <person name="Lee S."/>
            <person name="Talag J."/>
            <person name="Welchert J."/>
            <person name="Wing R.A."/>
        </authorList>
    </citation>
    <scope>NUCLEOTIDE SEQUENCE [LARGE SCALE GENOMIC DNA]</scope>
</reference>
<keyword evidence="2" id="KW-1185">Reference proteome</keyword>
<reference evidence="1" key="1">
    <citation type="submission" date="2013-08" db="EMBL/GenBank/DDBJ databases">
        <title>Oryza genome evolution.</title>
        <authorList>
            <person name="Wing R.A."/>
            <person name="Panaud O."/>
            <person name="Oliveira A.C."/>
        </authorList>
    </citation>
    <scope>NUCLEOTIDE SEQUENCE</scope>
</reference>
<reference evidence="1" key="2">
    <citation type="submission" date="2015-04" db="UniProtKB">
        <authorList>
            <consortium name="EnsemblPlants"/>
        </authorList>
    </citation>
    <scope>IDENTIFICATION</scope>
</reference>
<dbReference type="Gramene" id="OGLUM01G15410.1">
    <property type="protein sequence ID" value="OGLUM01G15410.1"/>
    <property type="gene ID" value="OGLUM01G15410"/>
</dbReference>
<name>A0A0D9Y7Q0_9ORYZ</name>
<dbReference type="HOGENOM" id="CLU_2030334_0_0_1"/>
<organism evidence="1">
    <name type="scientific">Oryza glumipatula</name>
    <dbReference type="NCBI Taxonomy" id="40148"/>
    <lineage>
        <taxon>Eukaryota</taxon>
        <taxon>Viridiplantae</taxon>
        <taxon>Streptophyta</taxon>
        <taxon>Embryophyta</taxon>
        <taxon>Tracheophyta</taxon>
        <taxon>Spermatophyta</taxon>
        <taxon>Magnoliopsida</taxon>
        <taxon>Liliopsida</taxon>
        <taxon>Poales</taxon>
        <taxon>Poaceae</taxon>
        <taxon>BOP clade</taxon>
        <taxon>Oryzoideae</taxon>
        <taxon>Oryzeae</taxon>
        <taxon>Oryzinae</taxon>
        <taxon>Oryza</taxon>
    </lineage>
</organism>
<dbReference type="Proteomes" id="UP000026961">
    <property type="component" value="Chromosome 1"/>
</dbReference>
<dbReference type="EnsemblPlants" id="OGLUM01G15410.1">
    <property type="protein sequence ID" value="OGLUM01G15410.1"/>
    <property type="gene ID" value="OGLUM01G15410"/>
</dbReference>